<feature type="signal peptide" evidence="1">
    <location>
        <begin position="1"/>
        <end position="20"/>
    </location>
</feature>
<protein>
    <submittedName>
        <fullName evidence="2">Uncharacterized protein</fullName>
    </submittedName>
</protein>
<proteinExistence type="predicted"/>
<dbReference type="EMBL" id="JABCJR010000017">
    <property type="protein sequence ID" value="NMR70326.1"/>
    <property type="molecule type" value="Genomic_DNA"/>
</dbReference>
<dbReference type="Proteomes" id="UP000590068">
    <property type="component" value="Unassembled WGS sequence"/>
</dbReference>
<keyword evidence="1" id="KW-0732">Signal</keyword>
<evidence type="ECO:0000313" key="3">
    <source>
        <dbReference type="Proteomes" id="UP000590068"/>
    </source>
</evidence>
<organism evidence="2 3">
    <name type="scientific">Vibrio breoganii</name>
    <dbReference type="NCBI Taxonomy" id="553239"/>
    <lineage>
        <taxon>Bacteria</taxon>
        <taxon>Pseudomonadati</taxon>
        <taxon>Pseudomonadota</taxon>
        <taxon>Gammaproteobacteria</taxon>
        <taxon>Vibrionales</taxon>
        <taxon>Vibrionaceae</taxon>
        <taxon>Vibrio</taxon>
    </lineage>
</organism>
<name>A0ABX1UAK7_9VIBR</name>
<comment type="caution">
    <text evidence="2">The sequence shown here is derived from an EMBL/GenBank/DDBJ whole genome shotgun (WGS) entry which is preliminary data.</text>
</comment>
<feature type="chain" id="PRO_5047111632" evidence="1">
    <location>
        <begin position="21"/>
        <end position="73"/>
    </location>
</feature>
<reference evidence="2 3" key="1">
    <citation type="submission" date="2020-04" db="EMBL/GenBank/DDBJ databases">
        <title>WGS-Seq of Vibrio isolated by the O'Toole Lab.</title>
        <authorList>
            <person name="Mckone K.P."/>
            <person name="Whitaker R."/>
            <person name="Sevigney J.L."/>
            <person name="Herring J.B."/>
            <person name="O'Toole G."/>
        </authorList>
    </citation>
    <scope>NUCLEOTIDE SEQUENCE [LARGE SCALE GENOMIC DNA]</scope>
    <source>
        <strain evidence="2 3">BS_02</strain>
    </source>
</reference>
<dbReference type="RefSeq" id="WP_133126249.1">
    <property type="nucleotide sequence ID" value="NZ_JABBXC010000029.1"/>
</dbReference>
<sequence length="73" mass="7760">MTDCSALVHLPLLPVMLANAGMPAQLQFRVHITKPELSKIPAQGWNDGLFGIATPSPIICHAGERWNASPAAS</sequence>
<evidence type="ECO:0000256" key="1">
    <source>
        <dbReference type="SAM" id="SignalP"/>
    </source>
</evidence>
<gene>
    <name evidence="2" type="ORF">HJ568_10105</name>
</gene>
<keyword evidence="3" id="KW-1185">Reference proteome</keyword>
<evidence type="ECO:0000313" key="2">
    <source>
        <dbReference type="EMBL" id="NMR70326.1"/>
    </source>
</evidence>
<accession>A0ABX1UAK7</accession>